<reference evidence="1" key="2">
    <citation type="submission" date="2024-06" db="EMBL/GenBank/DDBJ databases">
        <authorList>
            <person name="Sakai Y."/>
            <person name="Fujii T."/>
        </authorList>
    </citation>
    <scope>NUCLEOTIDE SEQUENCE</scope>
    <source>
        <strain evidence="1">M701</strain>
        <plasmid evidence="1">pM7012</plasmid>
    </source>
</reference>
<protein>
    <submittedName>
        <fullName evidence="1">Uncharacterized protein</fullName>
    </submittedName>
</protein>
<organism evidence="1">
    <name type="scientific">Burkholderia sp. M701</name>
    <dbReference type="NCBI Taxonomy" id="326454"/>
    <lineage>
        <taxon>Bacteria</taxon>
        <taxon>Pseudomonadati</taxon>
        <taxon>Pseudomonadota</taxon>
        <taxon>Betaproteobacteria</taxon>
        <taxon>Burkholderiales</taxon>
        <taxon>Burkholderiaceae</taxon>
        <taxon>Burkholderia</taxon>
    </lineage>
</organism>
<keyword evidence="1" id="KW-0614">Plasmid</keyword>
<reference evidence="1" key="1">
    <citation type="journal article" date="2014" name="Microbiology">
        <title>A 2,4-dichlorophenoxyacetic acid degradation plasmid pM7012 discloses distribution of an unclassified megaplasmid group across bacterial species.</title>
        <authorList>
            <person name="Sakai Y."/>
            <person name="Ogawa N."/>
            <person name="Shimomura Y."/>
            <person name="Fujii T."/>
        </authorList>
    </citation>
    <scope>NUCLEOTIDE SEQUENCE</scope>
    <source>
        <strain evidence="1">M701</strain>
    </source>
</reference>
<name>V5YNA1_9BURK</name>
<sequence length="246" mass="26886">MKQQDNREMPEAHSVVRKLYNVTLDWEPGDDEQGDYATSVWALNEDEAIRLVAEEMADSSEVEHEDDAARAAYIERVIEGAGQFAAELVADAVDRDLANLLADRPDALQAIRAILNGQPALPENARVEARKLPEMGLWVALTEHETVPGTQPALFAQLGEPGDAEILSRFSDDATPHELKVVGIFDLSHLIKVDEASRNALDQYIRAMSTVSSATPAADTPKTSSVFDTMVPWGMNRSPIGPSSNH</sequence>
<dbReference type="RefSeq" id="WP_023842593.1">
    <property type="nucleotide sequence ID" value="NC_022995.1"/>
</dbReference>
<dbReference type="EMBL" id="AB853026">
    <property type="protein sequence ID" value="BAO19050.1"/>
    <property type="molecule type" value="Genomic_DNA"/>
</dbReference>
<accession>V5YNA1</accession>
<proteinExistence type="predicted"/>
<geneLocation type="plasmid" evidence="1">
    <name>pM7012</name>
</geneLocation>
<evidence type="ECO:0000313" key="1">
    <source>
        <dbReference type="EMBL" id="BAO19050.1"/>
    </source>
</evidence>
<dbReference type="AlphaFoldDB" id="V5YNA1"/>